<dbReference type="GO" id="GO:0005315">
    <property type="term" value="F:phosphate transmembrane transporter activity"/>
    <property type="evidence" value="ECO:0007669"/>
    <property type="project" value="InterPro"/>
</dbReference>
<sequence length="290" mass="30570">MNDRRFNALLGFAALVIVFIFAGFLFTLVVQSLPAVKQEGAAFLYGSEWNPVTTHFGALPFIIGTLMTSAIALVIAIPLSLSAGIVMGEYVNSSWIRSILNTLINVLASIPSVVFGLWGIEVVIPLIRKLAMLVGAPPYGAGILSASLVLAIMIIPYMSSMTREALMNVPAGLREGAFALGLTKQEVVTGIALPFAKNSIFAGILLSLGRALGETMAVTMLIGNATRIPTSLFSLGNTLASVIASQFNEAASDVHRSAMMGLALILLVITMLAGWFGRSLMSKGMGAYGK</sequence>
<feature type="transmembrane region" description="Helical" evidence="9">
    <location>
        <begin position="258"/>
        <end position="276"/>
    </location>
</feature>
<proteinExistence type="inferred from homology"/>
<dbReference type="PROSITE" id="PS50928">
    <property type="entry name" value="ABC_TM1"/>
    <property type="match status" value="1"/>
</dbReference>
<evidence type="ECO:0000256" key="8">
    <source>
        <dbReference type="ARBA" id="ARBA00023136"/>
    </source>
</evidence>
<evidence type="ECO:0000256" key="2">
    <source>
        <dbReference type="ARBA" id="ARBA00007069"/>
    </source>
</evidence>
<accession>A0A3P3XMH8</accession>
<keyword evidence="5 10" id="KW-0592">Phosphate transport</keyword>
<feature type="transmembrane region" description="Helical" evidence="9">
    <location>
        <begin position="102"/>
        <end position="127"/>
    </location>
</feature>
<keyword evidence="4 10" id="KW-1003">Cell membrane</keyword>
<dbReference type="InterPro" id="IPR000515">
    <property type="entry name" value="MetI-like"/>
</dbReference>
<evidence type="ECO:0000256" key="3">
    <source>
        <dbReference type="ARBA" id="ARBA00022448"/>
    </source>
</evidence>
<evidence type="ECO:0000256" key="4">
    <source>
        <dbReference type="ARBA" id="ARBA00022475"/>
    </source>
</evidence>
<comment type="caution">
    <text evidence="10">Lacks conserved residue(s) required for the propagation of feature annotation.</text>
</comment>
<evidence type="ECO:0000256" key="10">
    <source>
        <dbReference type="RuleBase" id="RU363054"/>
    </source>
</evidence>
<dbReference type="NCBIfam" id="TIGR02138">
    <property type="entry name" value="phosphate_pstC"/>
    <property type="match status" value="1"/>
</dbReference>
<dbReference type="CDD" id="cd06261">
    <property type="entry name" value="TM_PBP2"/>
    <property type="match status" value="1"/>
</dbReference>
<keyword evidence="7 9" id="KW-1133">Transmembrane helix</keyword>
<organism evidence="12">
    <name type="scientific">uncultured spirochete</name>
    <dbReference type="NCBI Taxonomy" id="156406"/>
    <lineage>
        <taxon>Bacteria</taxon>
        <taxon>Pseudomonadati</taxon>
        <taxon>Spirochaetota</taxon>
        <taxon>Spirochaetia</taxon>
        <taxon>Spirochaetales</taxon>
        <taxon>environmental samples</taxon>
    </lineage>
</organism>
<feature type="transmembrane region" description="Helical" evidence="9">
    <location>
        <begin position="12"/>
        <end position="36"/>
    </location>
</feature>
<protein>
    <recommendedName>
        <fullName evidence="10">Phosphate transport system permease protein</fullName>
    </recommendedName>
</protein>
<dbReference type="Gene3D" id="1.10.3720.10">
    <property type="entry name" value="MetI-like"/>
    <property type="match status" value="1"/>
</dbReference>
<dbReference type="InterPro" id="IPR011864">
    <property type="entry name" value="Phosphate_PstC"/>
</dbReference>
<comment type="similarity">
    <text evidence="2 10">Belongs to the binding-protein-dependent transport system permease family. CysTW subfamily.</text>
</comment>
<dbReference type="Pfam" id="PF00528">
    <property type="entry name" value="BPD_transp_1"/>
    <property type="match status" value="1"/>
</dbReference>
<dbReference type="InterPro" id="IPR035906">
    <property type="entry name" value="MetI-like_sf"/>
</dbReference>
<dbReference type="InterPro" id="IPR051124">
    <property type="entry name" value="Phosphate_Transport_Permease"/>
</dbReference>
<evidence type="ECO:0000256" key="7">
    <source>
        <dbReference type="ARBA" id="ARBA00022989"/>
    </source>
</evidence>
<name>A0A3P3XMH8_9SPIR</name>
<evidence type="ECO:0000256" key="5">
    <source>
        <dbReference type="ARBA" id="ARBA00022592"/>
    </source>
</evidence>
<dbReference type="AlphaFoldDB" id="A0A3P3XMH8"/>
<keyword evidence="8 9" id="KW-0472">Membrane</keyword>
<dbReference type="PANTHER" id="PTHR30425:SF1">
    <property type="entry name" value="PHOSPHATE TRANSPORT SYSTEM PERMEASE PROTEIN PSTC"/>
    <property type="match status" value="1"/>
</dbReference>
<feature type="transmembrane region" description="Helical" evidence="9">
    <location>
        <begin position="139"/>
        <end position="158"/>
    </location>
</feature>
<evidence type="ECO:0000313" key="12">
    <source>
        <dbReference type="EMBL" id="SLM17496.1"/>
    </source>
</evidence>
<dbReference type="EMBL" id="FWDO01000004">
    <property type="protein sequence ID" value="SLM17496.1"/>
    <property type="molecule type" value="Genomic_DNA"/>
</dbReference>
<feature type="transmembrane region" description="Helical" evidence="9">
    <location>
        <begin position="56"/>
        <end position="81"/>
    </location>
</feature>
<dbReference type="SUPFAM" id="SSF161098">
    <property type="entry name" value="MetI-like"/>
    <property type="match status" value="1"/>
</dbReference>
<comment type="subcellular location">
    <subcellularLocation>
        <location evidence="1 9">Cell membrane</location>
        <topology evidence="1 9">Multi-pass membrane protein</topology>
    </subcellularLocation>
</comment>
<dbReference type="GO" id="GO:0005886">
    <property type="term" value="C:plasma membrane"/>
    <property type="evidence" value="ECO:0007669"/>
    <property type="project" value="UniProtKB-SubCell"/>
</dbReference>
<comment type="function">
    <text evidence="10">Part of the binding-protein-dependent transport system for phosphate; probably responsible for the translocation of the substrate across the membrane.</text>
</comment>
<dbReference type="PANTHER" id="PTHR30425">
    <property type="entry name" value="PHOSPHATE TRANSPORT SYSTEM PERMEASE PROTEIN PST"/>
    <property type="match status" value="1"/>
</dbReference>
<keyword evidence="6 9" id="KW-0812">Transmembrane</keyword>
<evidence type="ECO:0000256" key="9">
    <source>
        <dbReference type="RuleBase" id="RU363032"/>
    </source>
</evidence>
<evidence type="ECO:0000256" key="6">
    <source>
        <dbReference type="ARBA" id="ARBA00022692"/>
    </source>
</evidence>
<evidence type="ECO:0000259" key="11">
    <source>
        <dbReference type="PROSITE" id="PS50928"/>
    </source>
</evidence>
<evidence type="ECO:0000256" key="1">
    <source>
        <dbReference type="ARBA" id="ARBA00004651"/>
    </source>
</evidence>
<dbReference type="GO" id="GO:0006817">
    <property type="term" value="P:phosphate ion transport"/>
    <property type="evidence" value="ECO:0007669"/>
    <property type="project" value="UniProtKB-KW"/>
</dbReference>
<reference evidence="12" key="1">
    <citation type="submission" date="2017-02" db="EMBL/GenBank/DDBJ databases">
        <authorList>
            <person name="Regsiter A."/>
            <person name="William W."/>
        </authorList>
    </citation>
    <scope>NUCLEOTIDE SEQUENCE</scope>
    <source>
        <strain evidence="12">BdmA 4</strain>
    </source>
</reference>
<gene>
    <name evidence="12" type="primary">pstC</name>
    <name evidence="12" type="ORF">SPIRO4BDMA_40065</name>
</gene>
<keyword evidence="3 9" id="KW-0813">Transport</keyword>
<feature type="domain" description="ABC transmembrane type-1" evidence="11">
    <location>
        <begin position="62"/>
        <end position="277"/>
    </location>
</feature>